<dbReference type="PANTHER" id="PTHR31197">
    <property type="entry name" value="OS01G0612600 PROTEIN"/>
    <property type="match status" value="1"/>
</dbReference>
<accession>A0AAV0QCN0</accession>
<dbReference type="Proteomes" id="UP001154282">
    <property type="component" value="Unassembled WGS sequence"/>
</dbReference>
<keyword evidence="3" id="KW-1185">Reference proteome</keyword>
<organism evidence="2 3">
    <name type="scientific">Linum tenue</name>
    <dbReference type="NCBI Taxonomy" id="586396"/>
    <lineage>
        <taxon>Eukaryota</taxon>
        <taxon>Viridiplantae</taxon>
        <taxon>Streptophyta</taxon>
        <taxon>Embryophyta</taxon>
        <taxon>Tracheophyta</taxon>
        <taxon>Spermatophyta</taxon>
        <taxon>Magnoliopsida</taxon>
        <taxon>eudicotyledons</taxon>
        <taxon>Gunneridae</taxon>
        <taxon>Pentapetalae</taxon>
        <taxon>rosids</taxon>
        <taxon>fabids</taxon>
        <taxon>Malpighiales</taxon>
        <taxon>Linaceae</taxon>
        <taxon>Linum</taxon>
    </lineage>
</organism>
<name>A0AAV0QCN0_9ROSI</name>
<feature type="region of interest" description="Disordered" evidence="1">
    <location>
        <begin position="135"/>
        <end position="181"/>
    </location>
</feature>
<dbReference type="Gene3D" id="3.30.40.10">
    <property type="entry name" value="Zinc/RING finger domain, C3HC4 (zinc finger)"/>
    <property type="match status" value="1"/>
</dbReference>
<dbReference type="AlphaFoldDB" id="A0AAV0QCN0"/>
<dbReference type="Pfam" id="PF07800">
    <property type="entry name" value="DUF1644"/>
    <property type="match status" value="1"/>
</dbReference>
<feature type="region of interest" description="Disordered" evidence="1">
    <location>
        <begin position="486"/>
        <end position="514"/>
    </location>
</feature>
<evidence type="ECO:0000256" key="1">
    <source>
        <dbReference type="SAM" id="MobiDB-lite"/>
    </source>
</evidence>
<evidence type="ECO:0000313" key="2">
    <source>
        <dbReference type="EMBL" id="CAI0542073.1"/>
    </source>
</evidence>
<dbReference type="InterPro" id="IPR012866">
    <property type="entry name" value="DUF1644"/>
</dbReference>
<feature type="compositionally biased region" description="Low complexity" evidence="1">
    <location>
        <begin position="143"/>
        <end position="158"/>
    </location>
</feature>
<evidence type="ECO:0000313" key="3">
    <source>
        <dbReference type="Proteomes" id="UP001154282"/>
    </source>
</evidence>
<feature type="compositionally biased region" description="Polar residues" evidence="1">
    <location>
        <begin position="486"/>
        <end position="495"/>
    </location>
</feature>
<reference evidence="2" key="1">
    <citation type="submission" date="2022-08" db="EMBL/GenBank/DDBJ databases">
        <authorList>
            <person name="Gutierrez-Valencia J."/>
        </authorList>
    </citation>
    <scope>NUCLEOTIDE SEQUENCE</scope>
</reference>
<dbReference type="InterPro" id="IPR013083">
    <property type="entry name" value="Znf_RING/FYVE/PHD"/>
</dbReference>
<proteinExistence type="predicted"/>
<feature type="region of interest" description="Disordered" evidence="1">
    <location>
        <begin position="267"/>
        <end position="293"/>
    </location>
</feature>
<gene>
    <name evidence="2" type="ORF">LITE_LOCUS42355</name>
</gene>
<protein>
    <submittedName>
        <fullName evidence="2">Uncharacterized protein</fullName>
    </submittedName>
</protein>
<sequence length="584" mass="66979">MKRSKSNGSSTVVSKFPAGAQEEQWGEIKCPICMEHPHNAVLLRCSSHNKGCRPFICNTSYRHSNCLDQYLGTSNPSPSNNNNNKHELTCPLCRGSVSGWEVVEPVRRYLNTKPRECSTEDCGFEGSYSELRKHARSDHPLVRPAQAQPERQQAWAQMEQEEEEEEELMRNSDDSSDGTGDNLMVNVRVALPDEEVVELQIEIPRALLPQQSHDNRADHVEDVNGNVEMGDSSVGVENFDESGVSVHYLTLPEDIELRIQISCASLAPQSGDSQTDHTDNVTSGISIDGSGSMHEDNQALRAMAQQAATQSYYDQTYHTGNVTNDISIDGYEDNQAQPAMVHQEAHQTWNDEHSQNQNFERDLNTRQDVDFSWGRNRSNNALFQTRSRYGGMYGDNQASRTTFHPKVCWNGRQQCNQIFGTDHNRMQDVDFSWGRNRSNSTLFQTRNNMCGDNQTWPTMVHPRVCWNDECWNQNFERNVNVRRDANSSGVRNPSTGALFRTRNSYGGMHGENQTRPIVTRPRVHRNARRHRNRNFRRYLNVRQDVNFYRSKNCSSRPLFRTRNRYINEIQMHEVGLATNVWWMP</sequence>
<dbReference type="PANTHER" id="PTHR31197:SF29">
    <property type="entry name" value="C2H2-TYPE DOMAIN-CONTAINING PROTEIN"/>
    <property type="match status" value="1"/>
</dbReference>
<dbReference type="EMBL" id="CAMGYJ010000009">
    <property type="protein sequence ID" value="CAI0542073.1"/>
    <property type="molecule type" value="Genomic_DNA"/>
</dbReference>
<comment type="caution">
    <text evidence="2">The sequence shown here is derived from an EMBL/GenBank/DDBJ whole genome shotgun (WGS) entry which is preliminary data.</text>
</comment>